<feature type="domain" description="N-acetyltransferase" evidence="3">
    <location>
        <begin position="1"/>
        <end position="155"/>
    </location>
</feature>
<organism evidence="4 5">
    <name type="scientific">Celerinatantimonas yamalensis</name>
    <dbReference type="NCBI Taxonomy" id="559956"/>
    <lineage>
        <taxon>Bacteria</taxon>
        <taxon>Pseudomonadati</taxon>
        <taxon>Pseudomonadota</taxon>
        <taxon>Gammaproteobacteria</taxon>
        <taxon>Celerinatantimonadaceae</taxon>
        <taxon>Celerinatantimonas</taxon>
    </lineage>
</organism>
<dbReference type="InterPro" id="IPR016181">
    <property type="entry name" value="Acyl_CoA_acyltransferase"/>
</dbReference>
<keyword evidence="2 4" id="KW-0012">Acyltransferase</keyword>
<dbReference type="EC" id="2.3.1.-" evidence="4"/>
<name>A0ABW9G940_9GAMM</name>
<dbReference type="Pfam" id="PF00583">
    <property type="entry name" value="Acetyltransf_1"/>
    <property type="match status" value="1"/>
</dbReference>
<evidence type="ECO:0000256" key="1">
    <source>
        <dbReference type="ARBA" id="ARBA00022679"/>
    </source>
</evidence>
<dbReference type="CDD" id="cd04301">
    <property type="entry name" value="NAT_SF"/>
    <property type="match status" value="1"/>
</dbReference>
<dbReference type="InterPro" id="IPR000182">
    <property type="entry name" value="GNAT_dom"/>
</dbReference>
<dbReference type="Proteomes" id="UP001629953">
    <property type="component" value="Unassembled WGS sequence"/>
</dbReference>
<dbReference type="PANTHER" id="PTHR43877">
    <property type="entry name" value="AMINOALKYLPHOSPHONATE N-ACETYLTRANSFERASE-RELATED-RELATED"/>
    <property type="match status" value="1"/>
</dbReference>
<reference evidence="4 5" key="1">
    <citation type="journal article" date="2013" name="Int. J. Syst. Evol. Microbiol.">
        <title>Celerinatantimonas yamalensis sp. nov., a cold-adapted diazotrophic bacterium from a cold permafrost brine.</title>
        <authorList>
            <person name="Shcherbakova V."/>
            <person name="Chuvilskaya N."/>
            <person name="Rivkina E."/>
            <person name="Demidov N."/>
            <person name="Uchaeva V."/>
            <person name="Suetin S."/>
            <person name="Suzina N."/>
            <person name="Gilichinsky D."/>
        </authorList>
    </citation>
    <scope>NUCLEOTIDE SEQUENCE [LARGE SCALE GENOMIC DNA]</scope>
    <source>
        <strain evidence="4 5">C7</strain>
    </source>
</reference>
<dbReference type="InterPro" id="IPR050832">
    <property type="entry name" value="Bact_Acetyltransf"/>
</dbReference>
<evidence type="ECO:0000313" key="4">
    <source>
        <dbReference type="EMBL" id="MFM2485934.1"/>
    </source>
</evidence>
<comment type="caution">
    <text evidence="4">The sequence shown here is derived from an EMBL/GenBank/DDBJ whole genome shotgun (WGS) entry which is preliminary data.</text>
</comment>
<accession>A0ABW9G940</accession>
<dbReference type="GO" id="GO:0016746">
    <property type="term" value="F:acyltransferase activity"/>
    <property type="evidence" value="ECO:0007669"/>
    <property type="project" value="UniProtKB-KW"/>
</dbReference>
<dbReference type="Gene3D" id="3.40.630.30">
    <property type="match status" value="1"/>
</dbReference>
<dbReference type="PROSITE" id="PS51186">
    <property type="entry name" value="GNAT"/>
    <property type="match status" value="1"/>
</dbReference>
<evidence type="ECO:0000256" key="2">
    <source>
        <dbReference type="ARBA" id="ARBA00023315"/>
    </source>
</evidence>
<evidence type="ECO:0000259" key="3">
    <source>
        <dbReference type="PROSITE" id="PS51186"/>
    </source>
</evidence>
<evidence type="ECO:0000313" key="5">
    <source>
        <dbReference type="Proteomes" id="UP001629953"/>
    </source>
</evidence>
<protein>
    <submittedName>
        <fullName evidence="4">N-acetyltransferase</fullName>
        <ecNumber evidence="4">2.3.1.-</ecNumber>
    </submittedName>
</protein>
<keyword evidence="5" id="KW-1185">Reference proteome</keyword>
<dbReference type="SUPFAM" id="SSF55729">
    <property type="entry name" value="Acyl-CoA N-acyltransferases (Nat)"/>
    <property type="match status" value="1"/>
</dbReference>
<sequence>MRSIASHPSWLTQLLSWPNDANELQLFAGPNLHWPLDIHQLVQSEQGGYARMLIEAKQLIGYCQLRPCRLQSVRLCRVIVHPDFRGQGIGRQLIAHAIQFSRDELGVRRIELGVYQHNLAAFNRYCYFGFKTYQQRRVKSLRGQDWVILDMQKWL</sequence>
<dbReference type="RefSeq" id="WP_408624195.1">
    <property type="nucleotide sequence ID" value="NZ_JBEQCT010000006.1"/>
</dbReference>
<dbReference type="EMBL" id="JBEQCT010000006">
    <property type="protein sequence ID" value="MFM2485934.1"/>
    <property type="molecule type" value="Genomic_DNA"/>
</dbReference>
<gene>
    <name evidence="4" type="ORF">ABUE30_12860</name>
</gene>
<proteinExistence type="predicted"/>
<keyword evidence="1 4" id="KW-0808">Transferase</keyword>